<keyword evidence="2" id="KW-1185">Reference proteome</keyword>
<name>C0GKU5_DETAL</name>
<dbReference type="Pfam" id="PF11553">
    <property type="entry name" value="DUF3231"/>
    <property type="match status" value="1"/>
</dbReference>
<dbReference type="Proteomes" id="UP000006443">
    <property type="component" value="Unassembled WGS sequence"/>
</dbReference>
<proteinExistence type="predicted"/>
<evidence type="ECO:0000313" key="1">
    <source>
        <dbReference type="EMBL" id="EEG76027.1"/>
    </source>
</evidence>
<dbReference type="Gene3D" id="1.20.1260.10">
    <property type="match status" value="1"/>
</dbReference>
<comment type="caution">
    <text evidence="1">The sequence shown here is derived from an EMBL/GenBank/DDBJ whole genome shotgun (WGS) entry which is preliminary data.</text>
</comment>
<reference evidence="1 2" key="1">
    <citation type="submission" date="2009-02" db="EMBL/GenBank/DDBJ databases">
        <title>Sequencing of the draft genome and assembly of Dethiobacter alkaliphilus AHT 1.</title>
        <authorList>
            <consortium name="US DOE Joint Genome Institute (JGI-PGF)"/>
            <person name="Lucas S."/>
            <person name="Copeland A."/>
            <person name="Lapidus A."/>
            <person name="Glavina del Rio T."/>
            <person name="Dalin E."/>
            <person name="Tice H."/>
            <person name="Bruce D."/>
            <person name="Goodwin L."/>
            <person name="Pitluck S."/>
            <person name="Larimer F."/>
            <person name="Land M.L."/>
            <person name="Hauser L."/>
            <person name="Muyzer G."/>
        </authorList>
    </citation>
    <scope>NUCLEOTIDE SEQUENCE [LARGE SCALE GENOMIC DNA]</scope>
    <source>
        <strain evidence="1 2">AHT 1</strain>
    </source>
</reference>
<dbReference type="InterPro" id="IPR012347">
    <property type="entry name" value="Ferritin-like"/>
</dbReference>
<evidence type="ECO:0000313" key="2">
    <source>
        <dbReference type="Proteomes" id="UP000006443"/>
    </source>
</evidence>
<organism evidence="1 2">
    <name type="scientific">Dethiobacter alkaliphilus AHT 1</name>
    <dbReference type="NCBI Taxonomy" id="555088"/>
    <lineage>
        <taxon>Bacteria</taxon>
        <taxon>Bacillati</taxon>
        <taxon>Bacillota</taxon>
        <taxon>Dethiobacteria</taxon>
        <taxon>Dethiobacterales</taxon>
        <taxon>Dethiobacteraceae</taxon>
        <taxon>Dethiobacter</taxon>
    </lineage>
</organism>
<protein>
    <recommendedName>
        <fullName evidence="3">Coat F domain protein</fullName>
    </recommendedName>
</protein>
<dbReference type="OrthoDB" id="1807877at2"/>
<evidence type="ECO:0008006" key="3">
    <source>
        <dbReference type="Google" id="ProtNLM"/>
    </source>
</evidence>
<dbReference type="AlphaFoldDB" id="C0GKU5"/>
<dbReference type="EMBL" id="ACJM01000028">
    <property type="protein sequence ID" value="EEG76027.1"/>
    <property type="molecule type" value="Genomic_DNA"/>
</dbReference>
<dbReference type="eggNOG" id="COG5577">
    <property type="taxonomic scope" value="Bacteria"/>
</dbReference>
<sequence length="173" mass="19992">MIQVGNFHFGKADSAKQPQLDIVEAGILVQHLYYRYYCIEQTHQYYKAANDSDLKKMIKMGIEYLEKEVTLLEEQMEKHSVPMPSRSPKSIKAPVNVNDSSLINDQMIYEQIRSGCSAAVEKNLRNFLAIINNDSLRSMFTNFVKEEVEILLQCCKYGKMKGWVPVYPPYKPD</sequence>
<gene>
    <name evidence="1" type="ORF">DealDRAFT_3104</name>
</gene>
<accession>C0GKU5</accession>
<dbReference type="RefSeq" id="WP_008519190.1">
    <property type="nucleotide sequence ID" value="NZ_ACJM01000028.1"/>
</dbReference>
<dbReference type="InterPro" id="IPR021617">
    <property type="entry name" value="DUF3231"/>
</dbReference>